<dbReference type="InterPro" id="IPR042094">
    <property type="entry name" value="T2SS_GspF_sf"/>
</dbReference>
<keyword evidence="5" id="KW-0997">Cell inner membrane</keyword>
<evidence type="ECO:0000256" key="11">
    <source>
        <dbReference type="SAM" id="MobiDB-lite"/>
    </source>
</evidence>
<dbReference type="PANTHER" id="PTHR30012:SF0">
    <property type="entry name" value="TYPE II SECRETION SYSTEM PROTEIN F-RELATED"/>
    <property type="match status" value="1"/>
</dbReference>
<dbReference type="FunFam" id="1.20.81.30:FF:000001">
    <property type="entry name" value="Type II secretion system protein F"/>
    <property type="match status" value="2"/>
</dbReference>
<evidence type="ECO:0000256" key="4">
    <source>
        <dbReference type="ARBA" id="ARBA00022475"/>
    </source>
</evidence>
<dbReference type="Pfam" id="PF00482">
    <property type="entry name" value="T2SSF"/>
    <property type="match status" value="2"/>
</dbReference>
<evidence type="ECO:0000259" key="13">
    <source>
        <dbReference type="Pfam" id="PF00482"/>
    </source>
</evidence>
<feature type="transmembrane region" description="Helical" evidence="12">
    <location>
        <begin position="176"/>
        <end position="204"/>
    </location>
</feature>
<name>A0AA97AF42_9CYAN</name>
<feature type="transmembrane region" description="Helical" evidence="12">
    <location>
        <begin position="224"/>
        <end position="244"/>
    </location>
</feature>
<feature type="domain" description="Type II secretion system protein GspF" evidence="13">
    <location>
        <begin position="279"/>
        <end position="401"/>
    </location>
</feature>
<dbReference type="AlphaFoldDB" id="A0AA97AF42"/>
<organism evidence="14">
    <name type="scientific">Leptolyngbya sp. NK1-12</name>
    <dbReference type="NCBI Taxonomy" id="2547451"/>
    <lineage>
        <taxon>Bacteria</taxon>
        <taxon>Bacillati</taxon>
        <taxon>Cyanobacteriota</taxon>
        <taxon>Cyanophyceae</taxon>
        <taxon>Leptolyngbyales</taxon>
        <taxon>Leptolyngbyaceae</taxon>
        <taxon>Leptolyngbya group</taxon>
        <taxon>Leptolyngbya</taxon>
    </lineage>
</organism>
<evidence type="ECO:0000256" key="10">
    <source>
        <dbReference type="SAM" id="Coils"/>
    </source>
</evidence>
<keyword evidence="4" id="KW-1003">Cell membrane</keyword>
<dbReference type="PRINTS" id="PR00812">
    <property type="entry name" value="BCTERIALGSPF"/>
</dbReference>
<evidence type="ECO:0000313" key="14">
    <source>
        <dbReference type="EMBL" id="WNZ21899.1"/>
    </source>
</evidence>
<evidence type="ECO:0000256" key="6">
    <source>
        <dbReference type="ARBA" id="ARBA00022692"/>
    </source>
</evidence>
<feature type="coiled-coil region" evidence="10">
    <location>
        <begin position="150"/>
        <end position="177"/>
    </location>
</feature>
<keyword evidence="6 9" id="KW-0812">Transmembrane</keyword>
<evidence type="ECO:0000256" key="7">
    <source>
        <dbReference type="ARBA" id="ARBA00022989"/>
    </source>
</evidence>
<comment type="subcellular location">
    <subcellularLocation>
        <location evidence="1">Cell inner membrane</location>
        <topology evidence="1">Multi-pass membrane protein</topology>
    </subcellularLocation>
    <subcellularLocation>
        <location evidence="9">Cell membrane</location>
        <topology evidence="9">Multi-pass membrane protein</topology>
    </subcellularLocation>
</comment>
<evidence type="ECO:0000256" key="2">
    <source>
        <dbReference type="ARBA" id="ARBA00005745"/>
    </source>
</evidence>
<dbReference type="GO" id="GO:0005886">
    <property type="term" value="C:plasma membrane"/>
    <property type="evidence" value="ECO:0007669"/>
    <property type="project" value="UniProtKB-SubCell"/>
</dbReference>
<dbReference type="Gene3D" id="1.20.81.30">
    <property type="entry name" value="Type II secretion system (T2SS), domain F"/>
    <property type="match status" value="2"/>
</dbReference>
<dbReference type="PANTHER" id="PTHR30012">
    <property type="entry name" value="GENERAL SECRETION PATHWAY PROTEIN"/>
    <property type="match status" value="1"/>
</dbReference>
<keyword evidence="8 12" id="KW-0472">Membrane</keyword>
<dbReference type="RefSeq" id="WP_316433224.1">
    <property type="nucleotide sequence ID" value="NZ_CP053586.1"/>
</dbReference>
<sequence>MPTYVVRARDTKGNPKREKITANSPSEARTALREKGLFVQELTEDRGLLEKLSTLDLKDIQTALTSVTVKDKAVFSRQFAVLINAGVALVRGLGVLSDQCPNPKLKKALQEISADVQQGTNLSDAMRKHPHCFDGLYVSMVQAGEVGGVLDEVMNRLAKLLEDVARLQNQIKSAMTYPIAVGTIAILIFLGMCIFLLPIFANIFEELDAELPAFTAFMIGISNFLRSPYVLILVAILLLLGFAYRQYYKTRVGRETMDRFFLKMPLFGDLIQKTATARFCRTFGALSRSGVPILTALEIVRDTAGNQVIANAVDEARKEVQTGGMISLALQREKVFPVMAIQMISIGEETGEIDTMLMKVADFYEDEVEQAVKALTSILEPIMIVILGGMVGSILVAMYLPIFGIMDAIK</sequence>
<protein>
    <submittedName>
        <fullName evidence="14">Type II secretion system F family protein</fullName>
    </submittedName>
</protein>
<keyword evidence="3 9" id="KW-0813">Transport</keyword>
<dbReference type="InterPro" id="IPR018076">
    <property type="entry name" value="T2SS_GspF_dom"/>
</dbReference>
<feature type="region of interest" description="Disordered" evidence="11">
    <location>
        <begin position="1"/>
        <end position="26"/>
    </location>
</feature>
<evidence type="ECO:0000256" key="8">
    <source>
        <dbReference type="ARBA" id="ARBA00023136"/>
    </source>
</evidence>
<dbReference type="EMBL" id="CP053586">
    <property type="protein sequence ID" value="WNZ21899.1"/>
    <property type="molecule type" value="Genomic_DNA"/>
</dbReference>
<accession>A0AA97AF42</accession>
<evidence type="ECO:0000256" key="1">
    <source>
        <dbReference type="ARBA" id="ARBA00004429"/>
    </source>
</evidence>
<feature type="compositionally biased region" description="Basic and acidic residues" evidence="11">
    <location>
        <begin position="7"/>
        <end position="20"/>
    </location>
</feature>
<evidence type="ECO:0000256" key="12">
    <source>
        <dbReference type="SAM" id="Phobius"/>
    </source>
</evidence>
<evidence type="ECO:0000256" key="3">
    <source>
        <dbReference type="ARBA" id="ARBA00022448"/>
    </source>
</evidence>
<evidence type="ECO:0000256" key="9">
    <source>
        <dbReference type="RuleBase" id="RU003923"/>
    </source>
</evidence>
<dbReference type="InterPro" id="IPR003004">
    <property type="entry name" value="GspF/PilC"/>
</dbReference>
<dbReference type="GO" id="GO:0009306">
    <property type="term" value="P:protein secretion"/>
    <property type="evidence" value="ECO:0007669"/>
    <property type="project" value="InterPro"/>
</dbReference>
<keyword evidence="7 12" id="KW-1133">Transmembrane helix</keyword>
<evidence type="ECO:0000256" key="5">
    <source>
        <dbReference type="ARBA" id="ARBA00022519"/>
    </source>
</evidence>
<gene>
    <name evidence="14" type="ORF">HJG54_02785</name>
</gene>
<keyword evidence="10" id="KW-0175">Coiled coil</keyword>
<feature type="domain" description="Type II secretion system protein GspF" evidence="13">
    <location>
        <begin position="75"/>
        <end position="198"/>
    </location>
</feature>
<proteinExistence type="inferred from homology"/>
<feature type="transmembrane region" description="Helical" evidence="12">
    <location>
        <begin position="382"/>
        <end position="406"/>
    </location>
</feature>
<dbReference type="InterPro" id="IPR001992">
    <property type="entry name" value="T2SS_GspF/T4SS_PilC_CS"/>
</dbReference>
<reference evidence="14" key="1">
    <citation type="submission" date="2020-05" db="EMBL/GenBank/DDBJ databases">
        <authorList>
            <person name="Zhu T."/>
            <person name="Keshari N."/>
            <person name="Lu X."/>
        </authorList>
    </citation>
    <scope>NUCLEOTIDE SEQUENCE</scope>
    <source>
        <strain evidence="14">NK1-12</strain>
    </source>
</reference>
<comment type="similarity">
    <text evidence="2 9">Belongs to the GSP F family.</text>
</comment>
<dbReference type="PROSITE" id="PS00874">
    <property type="entry name" value="T2SP_F"/>
    <property type="match status" value="1"/>
</dbReference>